<feature type="active site" description="Nucleophile" evidence="2">
    <location>
        <position position="107"/>
    </location>
</feature>
<dbReference type="GO" id="GO:0005829">
    <property type="term" value="C:cytosol"/>
    <property type="evidence" value="ECO:0007669"/>
    <property type="project" value="TreeGrafter"/>
</dbReference>
<feature type="domain" description="PNPLA" evidence="3">
    <location>
        <begin position="71"/>
        <end position="287"/>
    </location>
</feature>
<dbReference type="PANTHER" id="PTHR10728">
    <property type="entry name" value="CYTOSOLIC PHOSPHOLIPASE A2"/>
    <property type="match status" value="1"/>
</dbReference>
<dbReference type="Gene3D" id="3.40.1090.10">
    <property type="entry name" value="Cytosolic phospholipase A2 catalytic domain"/>
    <property type="match status" value="2"/>
</dbReference>
<feature type="short sequence motif" description="DGA/G" evidence="2">
    <location>
        <begin position="274"/>
        <end position="276"/>
    </location>
</feature>
<keyword evidence="2" id="KW-0378">Hydrolase</keyword>
<dbReference type="EMBL" id="VOBQ01000014">
    <property type="protein sequence ID" value="TWO69795.1"/>
    <property type="molecule type" value="Genomic_DNA"/>
</dbReference>
<evidence type="ECO:0000259" key="3">
    <source>
        <dbReference type="PROSITE" id="PS51635"/>
    </source>
</evidence>
<reference evidence="4 5" key="1">
    <citation type="submission" date="2019-07" db="EMBL/GenBank/DDBJ databases">
        <title>Caenimonas sedimenti sp. nov., isolated from activated sludge.</title>
        <authorList>
            <person name="Xu J."/>
        </authorList>
    </citation>
    <scope>NUCLEOTIDE SEQUENCE [LARGE SCALE GENOMIC DNA]</scope>
    <source>
        <strain evidence="4 5">HX-9-20</strain>
    </source>
</reference>
<keyword evidence="5" id="KW-1185">Reference proteome</keyword>
<dbReference type="PANTHER" id="PTHR10728:SF40">
    <property type="entry name" value="PATATIN FAMILY PROTEIN"/>
    <property type="match status" value="1"/>
</dbReference>
<gene>
    <name evidence="4" type="ORF">FN976_18425</name>
</gene>
<sequence length="591" mass="65203">MTEAVARRTWRAALGLALAVACLAGCTVVSGRPGLSYRNEPDTGRSFVRPLTPVPRAATEWVADKPQFVGLAMSGGGSRSANFGMAVLTELDHLGVLQHVDAVSAVSGGSIPAAYFALQGDQPGWSVRGRQLAGTDFALPLIGKLLNPINLALTTFSDLDRSDNLAELFEAKLFDGRRVTFGDLGPRGPRRPAVYFNATDTTNGGARFVFSDQQFLRSTGSDLSKFPIAWAMASSGAFPGVFNSVTLRRHSLDPAKRREGTEDPNDKRYLHLIDGGPSDNLGVETLIRLAREHHVNRLNAQQPSQGCMILVLDSHVPSAGVAEMRQSDRRNFGSVLMDLNFLDAIDAMLSNRRDQTLAQMGIRRDVPQGQFNVELAPGLWDYKIRPYRRVSRFPIEYYTLDGRAFTEARFLTVTNALDFSAVRVAERREFDCHAWHIALDDIQAIVPWRVRDGQEKPLDLGAADDKAVFAYRSRLGRLISQVATSYRLSGPPNCSQAQLQDLLYDAARVAVRQDRMSLTEVCPWFKARGLDGAGQCRLESEPLVRPELQVLPIREPLNLTESEQMTDRFVKCAGPARLLVTPALPETLPFR</sequence>
<evidence type="ECO:0000313" key="4">
    <source>
        <dbReference type="EMBL" id="TWO69795.1"/>
    </source>
</evidence>
<keyword evidence="1 2" id="KW-0443">Lipid metabolism</keyword>
<dbReference type="SUPFAM" id="SSF52151">
    <property type="entry name" value="FabD/lysophospholipase-like"/>
    <property type="match status" value="1"/>
</dbReference>
<evidence type="ECO:0000313" key="5">
    <source>
        <dbReference type="Proteomes" id="UP000318199"/>
    </source>
</evidence>
<name>A0A562ZNB3_9BURK</name>
<dbReference type="OrthoDB" id="8541087at2"/>
<dbReference type="GO" id="GO:0046475">
    <property type="term" value="P:glycerophospholipid catabolic process"/>
    <property type="evidence" value="ECO:0007669"/>
    <property type="project" value="TreeGrafter"/>
</dbReference>
<evidence type="ECO:0000256" key="1">
    <source>
        <dbReference type="ARBA" id="ARBA00023098"/>
    </source>
</evidence>
<dbReference type="PROSITE" id="PS51635">
    <property type="entry name" value="PNPLA"/>
    <property type="match status" value="1"/>
</dbReference>
<accession>A0A562ZNB3</accession>
<dbReference type="Proteomes" id="UP000318199">
    <property type="component" value="Unassembled WGS sequence"/>
</dbReference>
<evidence type="ECO:0000256" key="2">
    <source>
        <dbReference type="PROSITE-ProRule" id="PRU01161"/>
    </source>
</evidence>
<dbReference type="GO" id="GO:0004623">
    <property type="term" value="F:phospholipase A2 activity"/>
    <property type="evidence" value="ECO:0007669"/>
    <property type="project" value="TreeGrafter"/>
</dbReference>
<protein>
    <recommendedName>
        <fullName evidence="3">PNPLA domain-containing protein</fullName>
    </recommendedName>
</protein>
<dbReference type="RefSeq" id="WP_145894508.1">
    <property type="nucleotide sequence ID" value="NZ_VOBQ01000014.1"/>
</dbReference>
<dbReference type="InterPro" id="IPR002641">
    <property type="entry name" value="PNPLA_dom"/>
</dbReference>
<dbReference type="InterPro" id="IPR016035">
    <property type="entry name" value="Acyl_Trfase/lysoPLipase"/>
</dbReference>
<dbReference type="PROSITE" id="PS51257">
    <property type="entry name" value="PROKAR_LIPOPROTEIN"/>
    <property type="match status" value="1"/>
</dbReference>
<comment type="caution">
    <text evidence="2">Lacks conserved residue(s) required for the propagation of feature annotation.</text>
</comment>
<organism evidence="4 5">
    <name type="scientific">Caenimonas sedimenti</name>
    <dbReference type="NCBI Taxonomy" id="2596921"/>
    <lineage>
        <taxon>Bacteria</taxon>
        <taxon>Pseudomonadati</taxon>
        <taxon>Pseudomonadota</taxon>
        <taxon>Betaproteobacteria</taxon>
        <taxon>Burkholderiales</taxon>
        <taxon>Comamonadaceae</taxon>
        <taxon>Caenimonas</taxon>
    </lineage>
</organism>
<proteinExistence type="predicted"/>
<feature type="active site" description="Proton acceptor" evidence="2">
    <location>
        <position position="274"/>
    </location>
</feature>
<keyword evidence="2" id="KW-0442">Lipid degradation</keyword>
<comment type="caution">
    <text evidence="4">The sequence shown here is derived from an EMBL/GenBank/DDBJ whole genome shotgun (WGS) entry which is preliminary data.</text>
</comment>
<dbReference type="AlphaFoldDB" id="A0A562ZNB3"/>
<dbReference type="Pfam" id="PF01734">
    <property type="entry name" value="Patatin"/>
    <property type="match status" value="1"/>
</dbReference>